<reference evidence="3" key="1">
    <citation type="submission" date="2025-08" db="UniProtKB">
        <authorList>
            <consortium name="RefSeq"/>
        </authorList>
    </citation>
    <scope>IDENTIFICATION</scope>
</reference>
<name>A0ABM5C6T4_VICPA</name>
<protein>
    <submittedName>
        <fullName evidence="3">Uncharacterized protein</fullName>
    </submittedName>
</protein>
<sequence>MASQPLAPRPLTSHVTLSGAVASLQTPVDRHGVSAPRGGQGGGVCVVLAGGSGSWCLRVPGSGARCGPSGLPLQPMFLSGVGRQACWEGVSPGTQMQAGNFAALGDNRATEWKGPTSLNVCTEEIHHQPGTLELLLLIEDAKDRAVMRRVMDRNDRRKTRSSGWLYYLLRKEEEGHRYRMSMDPQENGEDKKRISGEDKKRILWEEKDVTDFSLM</sequence>
<keyword evidence="2" id="KW-1185">Reference proteome</keyword>
<dbReference type="GeneID" id="140688657"/>
<feature type="compositionally biased region" description="Basic and acidic residues" evidence="1">
    <location>
        <begin position="188"/>
        <end position="197"/>
    </location>
</feature>
<proteinExistence type="predicted"/>
<dbReference type="RefSeq" id="XP_072804360.1">
    <property type="nucleotide sequence ID" value="XM_072948259.1"/>
</dbReference>
<evidence type="ECO:0000256" key="1">
    <source>
        <dbReference type="SAM" id="MobiDB-lite"/>
    </source>
</evidence>
<evidence type="ECO:0000313" key="3">
    <source>
        <dbReference type="RefSeq" id="XP_072804360.1"/>
    </source>
</evidence>
<accession>A0ABM5C6T4</accession>
<organism evidence="2 3">
    <name type="scientific">Vicugna pacos</name>
    <name type="common">Alpaca</name>
    <name type="synonym">Lama pacos</name>
    <dbReference type="NCBI Taxonomy" id="30538"/>
    <lineage>
        <taxon>Eukaryota</taxon>
        <taxon>Metazoa</taxon>
        <taxon>Chordata</taxon>
        <taxon>Craniata</taxon>
        <taxon>Vertebrata</taxon>
        <taxon>Euteleostomi</taxon>
        <taxon>Mammalia</taxon>
        <taxon>Eutheria</taxon>
        <taxon>Laurasiatheria</taxon>
        <taxon>Artiodactyla</taxon>
        <taxon>Tylopoda</taxon>
        <taxon>Camelidae</taxon>
        <taxon>Vicugna</taxon>
    </lineage>
</organism>
<feature type="region of interest" description="Disordered" evidence="1">
    <location>
        <begin position="178"/>
        <end position="197"/>
    </location>
</feature>
<dbReference type="Proteomes" id="UP001652581">
    <property type="component" value="Chromosome 23"/>
</dbReference>
<evidence type="ECO:0000313" key="2">
    <source>
        <dbReference type="Proteomes" id="UP001652581"/>
    </source>
</evidence>
<gene>
    <name evidence="3" type="primary">LOC140688657</name>
</gene>